<dbReference type="EMBL" id="LIAE01006329">
    <property type="protein sequence ID" value="PAV91227.1"/>
    <property type="molecule type" value="Genomic_DNA"/>
</dbReference>
<feature type="compositionally biased region" description="Basic and acidic residues" evidence="1">
    <location>
        <begin position="1789"/>
        <end position="1810"/>
    </location>
</feature>
<feature type="region of interest" description="Disordered" evidence="1">
    <location>
        <begin position="1706"/>
        <end position="1754"/>
    </location>
</feature>
<dbReference type="CDD" id="cd01450">
    <property type="entry name" value="vWFA_subfamily_ECM"/>
    <property type="match status" value="4"/>
</dbReference>
<dbReference type="SMART" id="SM00327">
    <property type="entry name" value="VWA"/>
    <property type="match status" value="7"/>
</dbReference>
<dbReference type="PANTHER" id="PTHR24020:SF84">
    <property type="entry name" value="VWFA DOMAIN-CONTAINING PROTEIN"/>
    <property type="match status" value="1"/>
</dbReference>
<feature type="domain" description="VWFA" evidence="2">
    <location>
        <begin position="795"/>
        <end position="969"/>
    </location>
</feature>
<dbReference type="Proteomes" id="UP000218231">
    <property type="component" value="Unassembled WGS sequence"/>
</dbReference>
<accession>A0A2A2LZ21</accession>
<feature type="region of interest" description="Disordered" evidence="1">
    <location>
        <begin position="1788"/>
        <end position="1810"/>
    </location>
</feature>
<dbReference type="PANTHER" id="PTHR24020">
    <property type="entry name" value="COLLAGEN ALPHA"/>
    <property type="match status" value="1"/>
</dbReference>
<feature type="domain" description="VWFA" evidence="2">
    <location>
        <begin position="1256"/>
        <end position="1429"/>
    </location>
</feature>
<protein>
    <recommendedName>
        <fullName evidence="2">VWFA domain-containing protein</fullName>
    </recommendedName>
</protein>
<organism evidence="3 4">
    <name type="scientific">Diploscapter pachys</name>
    <dbReference type="NCBI Taxonomy" id="2018661"/>
    <lineage>
        <taxon>Eukaryota</taxon>
        <taxon>Metazoa</taxon>
        <taxon>Ecdysozoa</taxon>
        <taxon>Nematoda</taxon>
        <taxon>Chromadorea</taxon>
        <taxon>Rhabditida</taxon>
        <taxon>Rhabditina</taxon>
        <taxon>Rhabditomorpha</taxon>
        <taxon>Rhabditoidea</taxon>
        <taxon>Rhabditidae</taxon>
        <taxon>Diploscapter</taxon>
    </lineage>
</organism>
<keyword evidence="4" id="KW-1185">Reference proteome</keyword>
<evidence type="ECO:0000259" key="2">
    <source>
        <dbReference type="PROSITE" id="PS50234"/>
    </source>
</evidence>
<feature type="domain" description="VWFA" evidence="2">
    <location>
        <begin position="1004"/>
        <end position="1175"/>
    </location>
</feature>
<feature type="domain" description="VWFA" evidence="2">
    <location>
        <begin position="488"/>
        <end position="663"/>
    </location>
</feature>
<dbReference type="STRING" id="2018661.A0A2A2LZ21"/>
<dbReference type="InterPro" id="IPR036465">
    <property type="entry name" value="vWFA_dom_sf"/>
</dbReference>
<proteinExistence type="predicted"/>
<feature type="region of interest" description="Disordered" evidence="1">
    <location>
        <begin position="1858"/>
        <end position="1903"/>
    </location>
</feature>
<dbReference type="CDD" id="cd00198">
    <property type="entry name" value="vWFA"/>
    <property type="match status" value="1"/>
</dbReference>
<comment type="caution">
    <text evidence="3">The sequence shown here is derived from an EMBL/GenBank/DDBJ whole genome shotgun (WGS) entry which is preliminary data.</text>
</comment>
<feature type="compositionally biased region" description="Basic and acidic residues" evidence="1">
    <location>
        <begin position="1726"/>
        <end position="1743"/>
    </location>
</feature>
<gene>
    <name evidence="3" type="ORF">WR25_09194</name>
</gene>
<feature type="domain" description="VWFA" evidence="2">
    <location>
        <begin position="1464"/>
        <end position="1645"/>
    </location>
</feature>
<feature type="domain" description="VWFA" evidence="2">
    <location>
        <begin position="1977"/>
        <end position="2156"/>
    </location>
</feature>
<dbReference type="InterPro" id="IPR002035">
    <property type="entry name" value="VWF_A"/>
</dbReference>
<dbReference type="Gene3D" id="3.40.50.410">
    <property type="entry name" value="von Willebrand factor, type A domain"/>
    <property type="match status" value="7"/>
</dbReference>
<feature type="region of interest" description="Disordered" evidence="1">
    <location>
        <begin position="768"/>
        <end position="787"/>
    </location>
</feature>
<sequence length="2159" mass="240704">MSLRPHLSLDTSVAKALQIGAQQLSYFDTPYNKRIIVLSHDGVTSDLVGETLEAVSIVQNLQISVLVVSGNPLANDKALTGYAGQRERVYHQPNDAALFLEELDKIILCDVPSQKISHSPSSHRISGVKTQTIDDKGEHEKKKSKVFELWQKCDRDLVDLMLVLDTSGSVRSIFELQRRFAINILDQFPSKSYKNGRIQVSVVRFSNNPVVEVKFKIGQHKKEILQTIRNLTFTGSSTRIAAALDTALVEMEKEKRPAAKQVLVLISDGHGQEYWNVVQQTGANLHETDYEIFAVSTGRSYNEAELLIYAGDVSRLFVGPRYDSFIPVFTPYLYGCIREDKFAVNQKLPEIEKPSEVRVRADSNTLPADEFLNQEKIEPAARRVNFVDSKAESLISSKVHTTTSQSVTHPFFTTTHHTTTPTQIRSLNNLGNVNELNKPIDKQQQQLMKLIEKADREKQQLVTTTTSKPEFGREGSLAKDWNGSCEVDLVLIIDRSQSVEEEFEREVITAKRVIEQFPRSLYANGTIRVGIVSFAWDAKVELDLKLNDPDEIIQRLSGIYHTGGTTSTVAGATAAIKSMYPYRRPNARLLILLFSDGYSQDYWRDLLSTAEELQRPAGSAIIAYTASPTFSQIELTAWTGGGPEAVYTKEQDIGFILKVQREVWRYCAGDKDKSVMVHSELSTSMKDRVKLPLPNVAPVRHEAPSTLPPVVKLETQFQVITPDSRLVKEKMAKMKATTTTTFAPKIQKTPIEIKREESDNNLENLEKLDNVSPVDGSGEGSGEIDEDVDGPCKMDLMLIIDISTSVQSDFEMDMQYAIDLTDRLPAKDFEDQVRMGIVTFNMTAQLVHSLADRNSKSALLDLLLAQNNTGGGSTSLANGVSLALEDLAKNRRKNAKQVAVIISDGNSRDEWQNVLKAANGLKDQKIIVYAVSAARNSTKRELEMYTGNKERVYMEQQTGKFLTDVTKEFALCTEKPRSKLIIGDQLLSRKAHQEESDNCDGLIDLILLIDKSKEEYEQFAADHQIAMDLINSLPKELFNKRLAVSLIEYGSHAVGRLALGIYKQPYIIESLQRIHNKRAEASLSAAVNEALRQMGKRRIHSKLYVVIISDGSTSDDWQEAQTHASKLLKTDAKVFAATNAEKFYMDELKEYTGNSSRVYTLNKTRHFVEEVGNEILGCKNLKLERLVNVEKQTPSQLTTDQLLPITTSISTTSLPKLDVIEKLDAREKVKRVDDLNSVIVEAPVANIQNCSRNKIDLQIILDASSSREEVFEAQRELALNLIEKLPISASGTHVAVGINSFTSTPVLRQTLGLGRDKNIVRSVIEDIEYKGGSTLTAQAVELSLEDLERGKRDDATQVVVLMNDGFSQDHWEKVVRASDKLRNSSAEIFGVALGGDIDLRELNRYIPRKDRLYRDTDTDKFIHDITELLGSHDACVENTIKEMENPVEMAAKKMMEKCEADDLDLMIVFDNSDKTKNMSNPAINSNRYLLLDVLGSLSKLMGNRPARVRISVVAVAEKGKPKVNLDFTEISERDKLFAEIESIKAINGKASYSDAVMVGLNHLGKAGSKKARHGLLIVGPGQSDDPYKKTLSAASRIRHMPNFTCLAVDASSNTNSRYLTTLTGSPNTVFDYDGNIEFAQKLHQIAFMSNTAECKNNVPTLNEKSQTKKPVKATTAHGNTSAGHKGKGKDADLPEEILRHRGARKFDNSDGVHEQTYMTPPADYTVKSEKGHRGDKPKQRDVPSYRPPVVKNGELQDDIARNIDDEKQLVDKLDAELGKAIETVAVKTTESKAEHSDNPTKSESLKSEDSVAIDGVKEPEAISDVVSEFVNSPESGDDQAQVDKLGVPPQIREAEVEAAPIRAEPGPSAPIPPSDQISNLDQSEVKADQVTTTSPKNPKSKTIKYPSLKNAINIKFGHVPHNFEESEEFDVTTRPSRYTRPTAIRLSSYATLSAQRFTRAPLIIDRPDGYKPGCMLDVLFVLDSSANDDDTFEKQKQMTSEMIDMLRVGYNNARISIIKFAARNQVKVIHTFAQDQTKTRVLRELRDIPLETEYSPTSSSDLMKAVTEYCEARGARPGRAKSVAIVLTDGSPAEGVARETAKLRNHIRDTYAITVDRRKISRQQLESLSGCNKEHVFDDFNIEHFYDRFNDFTDDCIAN</sequence>
<dbReference type="Pfam" id="PF00092">
    <property type="entry name" value="VWA"/>
    <property type="match status" value="7"/>
</dbReference>
<dbReference type="SUPFAM" id="SSF53300">
    <property type="entry name" value="vWA-like"/>
    <property type="match status" value="7"/>
</dbReference>
<dbReference type="PROSITE" id="PS50234">
    <property type="entry name" value="VWFA"/>
    <property type="match status" value="7"/>
</dbReference>
<dbReference type="OrthoDB" id="6132182at2759"/>
<evidence type="ECO:0000256" key="1">
    <source>
        <dbReference type="SAM" id="MobiDB-lite"/>
    </source>
</evidence>
<feature type="region of interest" description="Disordered" evidence="1">
    <location>
        <begin position="1662"/>
        <end position="1692"/>
    </location>
</feature>
<evidence type="ECO:0000313" key="3">
    <source>
        <dbReference type="EMBL" id="PAV91227.1"/>
    </source>
</evidence>
<dbReference type="InterPro" id="IPR050525">
    <property type="entry name" value="ECM_Assembly_Org"/>
</dbReference>
<feature type="domain" description="VWFA" evidence="2">
    <location>
        <begin position="159"/>
        <end position="333"/>
    </location>
</feature>
<evidence type="ECO:0000313" key="4">
    <source>
        <dbReference type="Proteomes" id="UP000218231"/>
    </source>
</evidence>
<name>A0A2A2LZ21_9BILA</name>
<reference evidence="3 4" key="1">
    <citation type="journal article" date="2017" name="Curr. Biol.">
        <title>Genome architecture and evolution of a unichromosomal asexual nematode.</title>
        <authorList>
            <person name="Fradin H."/>
            <person name="Zegar C."/>
            <person name="Gutwein M."/>
            <person name="Lucas J."/>
            <person name="Kovtun M."/>
            <person name="Corcoran D."/>
            <person name="Baugh L.R."/>
            <person name="Kiontke K."/>
            <person name="Gunsalus K."/>
            <person name="Fitch D.H."/>
            <person name="Piano F."/>
        </authorList>
    </citation>
    <scope>NUCLEOTIDE SEQUENCE [LARGE SCALE GENOMIC DNA]</scope>
    <source>
        <strain evidence="3">PF1309</strain>
    </source>
</reference>